<dbReference type="STRING" id="1237149.C900_03035"/>
<name>L8JQ35_9BACT</name>
<evidence type="ECO:0000256" key="4">
    <source>
        <dbReference type="ARBA" id="ARBA00022691"/>
    </source>
</evidence>
<sequence length="334" mass="38352">MKTKYLYKTNLGKAYVGDSLNLLDEIAPNSIDLIVTSPPFALLRQKEYGNKDQNEYVNWLLTFTKKAHSILKDTGSIVIDLGGAYKKGVPVRSLYNYRFLIRACDEQNWHLAEEFFWFNPAKLPSPIEWVNKRKIRVKDSVNTVWWLSKKEFPKADVKNVLIAYSDRMKKLLDLGTKYYDPKLRPSGHDISEGFNKDNGGAIPPNILPIPNTESNSQYLKHCKNLGEKGHPARFPAELPGFFIKYLTDPEDTVLDIFAGSNTTGWVAEQLNRRWISFDSDHNYLANSAFRFLNGINHDLIKEIHQKLLSGKHVGLDIRDLIPTLFYEPREAYGK</sequence>
<keyword evidence="3 10" id="KW-0808">Transferase</keyword>
<dbReference type="Gene3D" id="3.40.50.150">
    <property type="entry name" value="Vaccinia Virus protein VP39"/>
    <property type="match status" value="1"/>
</dbReference>
<dbReference type="Proteomes" id="UP000011135">
    <property type="component" value="Unassembled WGS sequence"/>
</dbReference>
<protein>
    <recommendedName>
        <fullName evidence="8">Methyltransferase</fullName>
        <ecNumber evidence="8">2.1.1.-</ecNumber>
    </recommendedName>
</protein>
<dbReference type="PROSITE" id="PS00093">
    <property type="entry name" value="N4_MTASE"/>
    <property type="match status" value="1"/>
</dbReference>
<dbReference type="InterPro" id="IPR002941">
    <property type="entry name" value="DNA_methylase_N4/N6"/>
</dbReference>
<keyword evidence="11" id="KW-1185">Reference proteome</keyword>
<evidence type="ECO:0000256" key="7">
    <source>
        <dbReference type="ARBA" id="ARBA00049120"/>
    </source>
</evidence>
<evidence type="ECO:0000256" key="3">
    <source>
        <dbReference type="ARBA" id="ARBA00022679"/>
    </source>
</evidence>
<proteinExistence type="inferred from homology"/>
<dbReference type="GO" id="GO:0008170">
    <property type="term" value="F:N-methyltransferase activity"/>
    <property type="evidence" value="ECO:0007669"/>
    <property type="project" value="InterPro"/>
</dbReference>
<evidence type="ECO:0000313" key="10">
    <source>
        <dbReference type="EMBL" id="ELR71071.1"/>
    </source>
</evidence>
<comment type="similarity">
    <text evidence="1">Belongs to the N(4)/N(6)-methyltransferase family. N(4) subfamily.</text>
</comment>
<dbReference type="InterPro" id="IPR001091">
    <property type="entry name" value="RM_Methyltransferase"/>
</dbReference>
<gene>
    <name evidence="10" type="ORF">C900_03035</name>
</gene>
<dbReference type="InterPro" id="IPR017985">
    <property type="entry name" value="MeTrfase_CN4_CS"/>
</dbReference>
<keyword evidence="6" id="KW-0238">DNA-binding</keyword>
<evidence type="ECO:0000256" key="5">
    <source>
        <dbReference type="ARBA" id="ARBA00022747"/>
    </source>
</evidence>
<evidence type="ECO:0000259" key="9">
    <source>
        <dbReference type="Pfam" id="PF01555"/>
    </source>
</evidence>
<evidence type="ECO:0000256" key="8">
    <source>
        <dbReference type="RuleBase" id="RU362026"/>
    </source>
</evidence>
<dbReference type="OrthoDB" id="1273118at2"/>
<dbReference type="InterPro" id="IPR029063">
    <property type="entry name" value="SAM-dependent_MTases_sf"/>
</dbReference>
<dbReference type="EC" id="2.1.1.-" evidence="8"/>
<reference evidence="10 11" key="1">
    <citation type="submission" date="2012-12" db="EMBL/GenBank/DDBJ databases">
        <title>Genome assembly of Fulvivirga imtechensis AK7.</title>
        <authorList>
            <person name="Nupur N."/>
            <person name="Khatri I."/>
            <person name="Kumar R."/>
            <person name="Subramanian S."/>
            <person name="Pinnaka A."/>
        </authorList>
    </citation>
    <scope>NUCLEOTIDE SEQUENCE [LARGE SCALE GENOMIC DNA]</scope>
    <source>
        <strain evidence="10 11">AK7</strain>
    </source>
</reference>
<dbReference type="GO" id="GO:0003677">
    <property type="term" value="F:DNA binding"/>
    <property type="evidence" value="ECO:0007669"/>
    <property type="project" value="UniProtKB-KW"/>
</dbReference>
<dbReference type="PRINTS" id="PR00508">
    <property type="entry name" value="S21N4MTFRASE"/>
</dbReference>
<dbReference type="SUPFAM" id="SSF53335">
    <property type="entry name" value="S-adenosyl-L-methionine-dependent methyltransferases"/>
    <property type="match status" value="1"/>
</dbReference>
<dbReference type="eggNOG" id="COG0863">
    <property type="taxonomic scope" value="Bacteria"/>
</dbReference>
<keyword evidence="5" id="KW-0680">Restriction system</keyword>
<dbReference type="GO" id="GO:0015667">
    <property type="term" value="F:site-specific DNA-methyltransferase (cytosine-N4-specific) activity"/>
    <property type="evidence" value="ECO:0007669"/>
    <property type="project" value="UniProtKB-EC"/>
</dbReference>
<evidence type="ECO:0000256" key="1">
    <source>
        <dbReference type="ARBA" id="ARBA00010203"/>
    </source>
</evidence>
<accession>L8JQ35</accession>
<dbReference type="RefSeq" id="WP_009580372.1">
    <property type="nucleotide sequence ID" value="NZ_AMZN01000045.1"/>
</dbReference>
<keyword evidence="4" id="KW-0949">S-adenosyl-L-methionine</keyword>
<evidence type="ECO:0000313" key="11">
    <source>
        <dbReference type="Proteomes" id="UP000011135"/>
    </source>
</evidence>
<comment type="catalytic activity">
    <reaction evidence="7">
        <text>a 2'-deoxycytidine in DNA + S-adenosyl-L-methionine = an N(4)-methyl-2'-deoxycytidine in DNA + S-adenosyl-L-homocysteine + H(+)</text>
        <dbReference type="Rhea" id="RHEA:16857"/>
        <dbReference type="Rhea" id="RHEA-COMP:11369"/>
        <dbReference type="Rhea" id="RHEA-COMP:13674"/>
        <dbReference type="ChEBI" id="CHEBI:15378"/>
        <dbReference type="ChEBI" id="CHEBI:57856"/>
        <dbReference type="ChEBI" id="CHEBI:59789"/>
        <dbReference type="ChEBI" id="CHEBI:85452"/>
        <dbReference type="ChEBI" id="CHEBI:137933"/>
        <dbReference type="EC" id="2.1.1.113"/>
    </reaction>
</comment>
<dbReference type="PATRIC" id="fig|1237149.3.peg.2792"/>
<comment type="caution">
    <text evidence="10">The sequence shown here is derived from an EMBL/GenBank/DDBJ whole genome shotgun (WGS) entry which is preliminary data.</text>
</comment>
<evidence type="ECO:0000256" key="2">
    <source>
        <dbReference type="ARBA" id="ARBA00022603"/>
    </source>
</evidence>
<dbReference type="AlphaFoldDB" id="L8JQ35"/>
<evidence type="ECO:0000256" key="6">
    <source>
        <dbReference type="ARBA" id="ARBA00023125"/>
    </source>
</evidence>
<dbReference type="GO" id="GO:0009307">
    <property type="term" value="P:DNA restriction-modification system"/>
    <property type="evidence" value="ECO:0007669"/>
    <property type="project" value="UniProtKB-KW"/>
</dbReference>
<organism evidence="10 11">
    <name type="scientific">Fulvivirga imtechensis AK7</name>
    <dbReference type="NCBI Taxonomy" id="1237149"/>
    <lineage>
        <taxon>Bacteria</taxon>
        <taxon>Pseudomonadati</taxon>
        <taxon>Bacteroidota</taxon>
        <taxon>Cytophagia</taxon>
        <taxon>Cytophagales</taxon>
        <taxon>Fulvivirgaceae</taxon>
        <taxon>Fulvivirga</taxon>
    </lineage>
</organism>
<dbReference type="EMBL" id="AMZN01000045">
    <property type="protein sequence ID" value="ELR71071.1"/>
    <property type="molecule type" value="Genomic_DNA"/>
</dbReference>
<dbReference type="GO" id="GO:0032259">
    <property type="term" value="P:methylation"/>
    <property type="evidence" value="ECO:0007669"/>
    <property type="project" value="UniProtKB-KW"/>
</dbReference>
<keyword evidence="2 10" id="KW-0489">Methyltransferase</keyword>
<dbReference type="Pfam" id="PF01555">
    <property type="entry name" value="N6_N4_Mtase"/>
    <property type="match status" value="1"/>
</dbReference>
<feature type="domain" description="DNA methylase N-4/N-6" evidence="9">
    <location>
        <begin position="31"/>
        <end position="285"/>
    </location>
</feature>